<keyword evidence="2 3" id="KW-0418">Kinase</keyword>
<keyword evidence="2" id="KW-0547">Nucleotide-binding</keyword>
<protein>
    <recommendedName>
        <fullName evidence="2">Anhydro-N-acetylmuramic acid kinase</fullName>
        <ecNumber evidence="2">2.7.1.170</ecNumber>
    </recommendedName>
    <alternativeName>
        <fullName evidence="2">AnhMurNAc kinase</fullName>
    </alternativeName>
</protein>
<evidence type="ECO:0000313" key="3">
    <source>
        <dbReference type="EMBL" id="TKW68200.1"/>
    </source>
</evidence>
<dbReference type="NCBIfam" id="NF007141">
    <property type="entry name" value="PRK09585.1-5"/>
    <property type="match status" value="1"/>
</dbReference>
<proteinExistence type="inferred from homology"/>
<evidence type="ECO:0000256" key="1">
    <source>
        <dbReference type="ARBA" id="ARBA00023277"/>
    </source>
</evidence>
<comment type="caution">
    <text evidence="2">Lacks conserved residue(s) required for the propagation of feature annotation.</text>
</comment>
<comment type="similarity">
    <text evidence="2">Belongs to the anhydro-N-acetylmuramic acid kinase family.</text>
</comment>
<dbReference type="Proteomes" id="UP000315344">
    <property type="component" value="Unassembled WGS sequence"/>
</dbReference>
<keyword evidence="1 2" id="KW-0119">Carbohydrate metabolism</keyword>
<evidence type="ECO:0000256" key="2">
    <source>
        <dbReference type="HAMAP-Rule" id="MF_01270"/>
    </source>
</evidence>
<dbReference type="SUPFAM" id="SSF53067">
    <property type="entry name" value="Actin-like ATPase domain"/>
    <property type="match status" value="1"/>
</dbReference>
<dbReference type="PANTHER" id="PTHR30605">
    <property type="entry name" value="ANHYDRO-N-ACETYLMURAMIC ACID KINASE"/>
    <property type="match status" value="1"/>
</dbReference>
<dbReference type="PANTHER" id="PTHR30605:SF0">
    <property type="entry name" value="ANHYDRO-N-ACETYLMURAMIC ACID KINASE"/>
    <property type="match status" value="1"/>
</dbReference>
<dbReference type="Pfam" id="PF03702">
    <property type="entry name" value="AnmK"/>
    <property type="match status" value="1"/>
</dbReference>
<dbReference type="EC" id="2.7.1.170" evidence="2"/>
<comment type="pathway">
    <text evidence="2">Amino-sugar metabolism; 1,6-anhydro-N-acetylmuramate degradation.</text>
</comment>
<dbReference type="InterPro" id="IPR043129">
    <property type="entry name" value="ATPase_NBD"/>
</dbReference>
<reference evidence="3 4" key="1">
    <citation type="journal article" date="2017" name="Nat. Commun.">
        <title>In situ click chemistry generation of cyclooxygenase-2 inhibitors.</title>
        <authorList>
            <person name="Bhardwaj A."/>
            <person name="Kaur J."/>
            <person name="Wuest M."/>
            <person name="Wuest F."/>
        </authorList>
    </citation>
    <scope>NUCLEOTIDE SEQUENCE [LARGE SCALE GENOMIC DNA]</scope>
    <source>
        <strain evidence="3">S2_012_000_R3_94</strain>
    </source>
</reference>
<comment type="pathway">
    <text evidence="2">Cell wall biogenesis; peptidoglycan recycling.</text>
</comment>
<comment type="caution">
    <text evidence="3">The sequence shown here is derived from an EMBL/GenBank/DDBJ whole genome shotgun (WGS) entry which is preliminary data.</text>
</comment>
<dbReference type="InterPro" id="IPR005338">
    <property type="entry name" value="Anhydro_N_Ac-Mur_kinase"/>
</dbReference>
<keyword evidence="2" id="KW-0067">ATP-binding</keyword>
<dbReference type="GO" id="GO:0016301">
    <property type="term" value="F:kinase activity"/>
    <property type="evidence" value="ECO:0007669"/>
    <property type="project" value="UniProtKB-KW"/>
</dbReference>
<gene>
    <name evidence="2" type="primary">anmK</name>
    <name evidence="3" type="ORF">DI616_03625</name>
</gene>
<dbReference type="HAMAP" id="MF_01270">
    <property type="entry name" value="AnhMurNAc_kinase"/>
    <property type="match status" value="1"/>
</dbReference>
<comment type="function">
    <text evidence="2">Catalyzes the specific phosphorylation of 1,6-anhydro-N-acetylmuramic acid (anhMurNAc) with the simultaneous cleavage of the 1,6-anhydro ring, generating MurNAc-6-P. Is required for the utilization of anhMurNAc either imported from the medium or derived from its own cell wall murein, and thus plays a role in cell wall recycling.</text>
</comment>
<dbReference type="GO" id="GO:0016773">
    <property type="term" value="F:phosphotransferase activity, alcohol group as acceptor"/>
    <property type="evidence" value="ECO:0007669"/>
    <property type="project" value="UniProtKB-UniRule"/>
</dbReference>
<dbReference type="AlphaFoldDB" id="A0A533IDK5"/>
<organism evidence="3 4">
    <name type="scientific">Paracoccus denitrificans</name>
    <dbReference type="NCBI Taxonomy" id="266"/>
    <lineage>
        <taxon>Bacteria</taxon>
        <taxon>Pseudomonadati</taxon>
        <taxon>Pseudomonadota</taxon>
        <taxon>Alphaproteobacteria</taxon>
        <taxon>Rhodobacterales</taxon>
        <taxon>Paracoccaceae</taxon>
        <taxon>Paracoccus</taxon>
    </lineage>
</organism>
<dbReference type="GO" id="GO:0005524">
    <property type="term" value="F:ATP binding"/>
    <property type="evidence" value="ECO:0007669"/>
    <property type="project" value="UniProtKB-UniRule"/>
</dbReference>
<accession>A0A533IDK5</accession>
<sequence>MQPAWAIGLMTGTVLDGNIDIALLRTDGQTIAEFGPYELAPYPTDIRPLIRETFEAARTWNFTGPEPAIFRQAEIALTAAQSEAVIRFLDRHQFSASDIAAVGFHGQTVLHQGPKDSMPGHTRQLGDGEMMAGLTGIDVVYDFRSADVAAGGQGAPLAPVYHRAMLEKIGAGPDTAILNLGGVGNISMFDGTEMMAFDTGPANAPVNDWVRAHTGAEMDLDGMIASRGTVDEARLARLLEHPYLSAPFPKSLDRFDFPSGMADGLELEDGAATLTAFSAAAVGRALDLLPVRARRIVVSGGGRRNPQLMRELARRTGARIVLAEDVGLRGDAVEAECFAFLAMRTLAGLPLSFPGTTGVPAPQTGGRIARHPARI</sequence>
<dbReference type="UniPathway" id="UPA00343"/>
<dbReference type="GO" id="GO:0006040">
    <property type="term" value="P:amino sugar metabolic process"/>
    <property type="evidence" value="ECO:0007669"/>
    <property type="project" value="InterPro"/>
</dbReference>
<name>A0A533IDK5_PARDE</name>
<dbReference type="GO" id="GO:0097175">
    <property type="term" value="P:1,6-anhydro-N-acetyl-beta-muramic acid catabolic process"/>
    <property type="evidence" value="ECO:0007669"/>
    <property type="project" value="UniProtKB-UniRule"/>
</dbReference>
<dbReference type="GO" id="GO:0009254">
    <property type="term" value="P:peptidoglycan turnover"/>
    <property type="evidence" value="ECO:0007669"/>
    <property type="project" value="UniProtKB-UniRule"/>
</dbReference>
<comment type="catalytic activity">
    <reaction evidence="2">
        <text>1,6-anhydro-N-acetyl-beta-muramate + ATP + H2O = N-acetyl-D-muramate 6-phosphate + ADP + H(+)</text>
        <dbReference type="Rhea" id="RHEA:24952"/>
        <dbReference type="ChEBI" id="CHEBI:15377"/>
        <dbReference type="ChEBI" id="CHEBI:15378"/>
        <dbReference type="ChEBI" id="CHEBI:30616"/>
        <dbReference type="ChEBI" id="CHEBI:58690"/>
        <dbReference type="ChEBI" id="CHEBI:58722"/>
        <dbReference type="ChEBI" id="CHEBI:456216"/>
        <dbReference type="EC" id="2.7.1.170"/>
    </reaction>
</comment>
<keyword evidence="2 3" id="KW-0808">Transferase</keyword>
<dbReference type="Gene3D" id="3.30.420.40">
    <property type="match status" value="2"/>
</dbReference>
<evidence type="ECO:0000313" key="4">
    <source>
        <dbReference type="Proteomes" id="UP000315344"/>
    </source>
</evidence>
<dbReference type="UniPathway" id="UPA00544"/>
<dbReference type="EMBL" id="VAFL01000002">
    <property type="protein sequence ID" value="TKW68200.1"/>
    <property type="molecule type" value="Genomic_DNA"/>
</dbReference>